<keyword evidence="3" id="KW-1185">Reference proteome</keyword>
<evidence type="ECO:0000313" key="2">
    <source>
        <dbReference type="EMBL" id="EFJ06050.1"/>
    </source>
</evidence>
<dbReference type="Proteomes" id="UP000001514">
    <property type="component" value="Unassembled WGS sequence"/>
</dbReference>
<name>D8TB99_SELML</name>
<dbReference type="HOGENOM" id="CLU_910314_0_0_1"/>
<feature type="compositionally biased region" description="Basic residues" evidence="1">
    <location>
        <begin position="1"/>
        <end position="17"/>
    </location>
</feature>
<feature type="region of interest" description="Disordered" evidence="1">
    <location>
        <begin position="1"/>
        <end position="45"/>
    </location>
</feature>
<dbReference type="STRING" id="88036.D8TB99"/>
<dbReference type="Gramene" id="EFJ06050">
    <property type="protein sequence ID" value="EFJ06050"/>
    <property type="gene ID" value="SELMODRAFT_431022"/>
</dbReference>
<dbReference type="EMBL" id="GL377708">
    <property type="protein sequence ID" value="EFJ06050.1"/>
    <property type="molecule type" value="Genomic_DNA"/>
</dbReference>
<sequence length="306" mass="34436">MTTLRRRATRNRGVRKRREPEEAPVSQRFEEYSGKDDYPGENDKPISRTRVLRGYIGCGREGAQTVVATKSLTLPRLPRDDLSTLVSEEASKSHIVGTSPGPVLVYDLAAIGAWHGRMWNATKSHFLYLKYIEEIANEGIEEPTKSELIEGVWRLINRTIVGVFQDIKLSDRSDQRVSNIDEARSKRISFRFDRAAFSFSFLPFKVPYQATRPKDGSTDTTYLSPSGNVRISRGKKLCPPKKTSQSSKNLRLQEEVKPNSRQLGCSVLLNVQSQRQAGGELLAAAQDPRSGKGVDDRSIVVLRHYE</sequence>
<evidence type="ECO:0000313" key="3">
    <source>
        <dbReference type="Proteomes" id="UP000001514"/>
    </source>
</evidence>
<reference evidence="2 3" key="1">
    <citation type="journal article" date="2011" name="Science">
        <title>The Selaginella genome identifies genetic changes associated with the evolution of vascular plants.</title>
        <authorList>
            <person name="Banks J.A."/>
            <person name="Nishiyama T."/>
            <person name="Hasebe M."/>
            <person name="Bowman J.L."/>
            <person name="Gribskov M."/>
            <person name="dePamphilis C."/>
            <person name="Albert V.A."/>
            <person name="Aono N."/>
            <person name="Aoyama T."/>
            <person name="Ambrose B.A."/>
            <person name="Ashton N.W."/>
            <person name="Axtell M.J."/>
            <person name="Barker E."/>
            <person name="Barker M.S."/>
            <person name="Bennetzen J.L."/>
            <person name="Bonawitz N.D."/>
            <person name="Chapple C."/>
            <person name="Cheng C."/>
            <person name="Correa L.G."/>
            <person name="Dacre M."/>
            <person name="DeBarry J."/>
            <person name="Dreyer I."/>
            <person name="Elias M."/>
            <person name="Engstrom E.M."/>
            <person name="Estelle M."/>
            <person name="Feng L."/>
            <person name="Finet C."/>
            <person name="Floyd S.K."/>
            <person name="Frommer W.B."/>
            <person name="Fujita T."/>
            <person name="Gramzow L."/>
            <person name="Gutensohn M."/>
            <person name="Harholt J."/>
            <person name="Hattori M."/>
            <person name="Heyl A."/>
            <person name="Hirai T."/>
            <person name="Hiwatashi Y."/>
            <person name="Ishikawa M."/>
            <person name="Iwata M."/>
            <person name="Karol K.G."/>
            <person name="Koehler B."/>
            <person name="Kolukisaoglu U."/>
            <person name="Kubo M."/>
            <person name="Kurata T."/>
            <person name="Lalonde S."/>
            <person name="Li K."/>
            <person name="Li Y."/>
            <person name="Litt A."/>
            <person name="Lyons E."/>
            <person name="Manning G."/>
            <person name="Maruyama T."/>
            <person name="Michael T.P."/>
            <person name="Mikami K."/>
            <person name="Miyazaki S."/>
            <person name="Morinaga S."/>
            <person name="Murata T."/>
            <person name="Mueller-Roeber B."/>
            <person name="Nelson D.R."/>
            <person name="Obara M."/>
            <person name="Oguri Y."/>
            <person name="Olmstead R.G."/>
            <person name="Onodera N."/>
            <person name="Petersen B.L."/>
            <person name="Pils B."/>
            <person name="Prigge M."/>
            <person name="Rensing S.A."/>
            <person name="Riano-Pachon D.M."/>
            <person name="Roberts A.W."/>
            <person name="Sato Y."/>
            <person name="Scheller H.V."/>
            <person name="Schulz B."/>
            <person name="Schulz C."/>
            <person name="Shakirov E.V."/>
            <person name="Shibagaki N."/>
            <person name="Shinohara N."/>
            <person name="Shippen D.E."/>
            <person name="Soerensen I."/>
            <person name="Sotooka R."/>
            <person name="Sugimoto N."/>
            <person name="Sugita M."/>
            <person name="Sumikawa N."/>
            <person name="Tanurdzic M."/>
            <person name="Theissen G."/>
            <person name="Ulvskov P."/>
            <person name="Wakazuki S."/>
            <person name="Weng J.K."/>
            <person name="Willats W.W."/>
            <person name="Wipf D."/>
            <person name="Wolf P.G."/>
            <person name="Yang L."/>
            <person name="Zimmer A.D."/>
            <person name="Zhu Q."/>
            <person name="Mitros T."/>
            <person name="Hellsten U."/>
            <person name="Loque D."/>
            <person name="Otillar R."/>
            <person name="Salamov A."/>
            <person name="Schmutz J."/>
            <person name="Shapiro H."/>
            <person name="Lindquist E."/>
            <person name="Lucas S."/>
            <person name="Rokhsar D."/>
            <person name="Grigoriev I.V."/>
        </authorList>
    </citation>
    <scope>NUCLEOTIDE SEQUENCE [LARGE SCALE GENOMIC DNA]</scope>
</reference>
<dbReference type="KEGG" id="smo:SELMODRAFT_431022"/>
<protein>
    <submittedName>
        <fullName evidence="2">Uncharacterized protein</fullName>
    </submittedName>
</protein>
<feature type="compositionally biased region" description="Basic and acidic residues" evidence="1">
    <location>
        <begin position="28"/>
        <end position="45"/>
    </location>
</feature>
<evidence type="ECO:0000256" key="1">
    <source>
        <dbReference type="SAM" id="MobiDB-lite"/>
    </source>
</evidence>
<accession>D8TB99</accession>
<gene>
    <name evidence="2" type="ORF">SELMODRAFT_431022</name>
</gene>
<feature type="region of interest" description="Disordered" evidence="1">
    <location>
        <begin position="233"/>
        <end position="256"/>
    </location>
</feature>
<proteinExistence type="predicted"/>
<dbReference type="AlphaFoldDB" id="D8TB99"/>
<organism evidence="3">
    <name type="scientific">Selaginella moellendorffii</name>
    <name type="common">Spikemoss</name>
    <dbReference type="NCBI Taxonomy" id="88036"/>
    <lineage>
        <taxon>Eukaryota</taxon>
        <taxon>Viridiplantae</taxon>
        <taxon>Streptophyta</taxon>
        <taxon>Embryophyta</taxon>
        <taxon>Tracheophyta</taxon>
        <taxon>Lycopodiopsida</taxon>
        <taxon>Selaginellales</taxon>
        <taxon>Selaginellaceae</taxon>
        <taxon>Selaginella</taxon>
    </lineage>
</organism>
<dbReference type="InParanoid" id="D8TB99"/>